<dbReference type="AlphaFoldDB" id="A0A645B3V7"/>
<proteinExistence type="predicted"/>
<comment type="caution">
    <text evidence="1">The sequence shown here is derived from an EMBL/GenBank/DDBJ whole genome shotgun (WGS) entry which is preliminary data.</text>
</comment>
<accession>A0A645B3V7</accession>
<sequence length="116" mass="13392">MAVERQTRFQAQRIARAEADGLCAALKQFVPEKHRVFAQNEHLVADGFARVASLGEMRRTPAELDRTQRVFHRLGERFSVRHIVEQFLRFRPLHGDERYGFALVLNLCVKAFDRGG</sequence>
<dbReference type="EMBL" id="VSSQ01017438">
    <property type="protein sequence ID" value="MPM59746.1"/>
    <property type="molecule type" value="Genomic_DNA"/>
</dbReference>
<reference evidence="1" key="1">
    <citation type="submission" date="2019-08" db="EMBL/GenBank/DDBJ databases">
        <authorList>
            <person name="Kucharzyk K."/>
            <person name="Murdoch R.W."/>
            <person name="Higgins S."/>
            <person name="Loffler F."/>
        </authorList>
    </citation>
    <scope>NUCLEOTIDE SEQUENCE</scope>
</reference>
<evidence type="ECO:0000313" key="1">
    <source>
        <dbReference type="EMBL" id="MPM59746.1"/>
    </source>
</evidence>
<gene>
    <name evidence="1" type="ORF">SDC9_106592</name>
</gene>
<name>A0A645B3V7_9ZZZZ</name>
<organism evidence="1">
    <name type="scientific">bioreactor metagenome</name>
    <dbReference type="NCBI Taxonomy" id="1076179"/>
    <lineage>
        <taxon>unclassified sequences</taxon>
        <taxon>metagenomes</taxon>
        <taxon>ecological metagenomes</taxon>
    </lineage>
</organism>
<protein>
    <submittedName>
        <fullName evidence="1">Uncharacterized protein</fullName>
    </submittedName>
</protein>